<evidence type="ECO:0000256" key="5">
    <source>
        <dbReference type="ARBA" id="ARBA00038167"/>
    </source>
</evidence>
<dbReference type="CDD" id="cd14855">
    <property type="entry name" value="TRAPPC1_MUM2"/>
    <property type="match status" value="1"/>
</dbReference>
<evidence type="ECO:0000256" key="4">
    <source>
        <dbReference type="ARBA" id="ARBA00023034"/>
    </source>
</evidence>
<comment type="similarity">
    <text evidence="5">Belongs to the TRAPP small subunits family. BET5 subfamily.</text>
</comment>
<dbReference type="SMART" id="SM01399">
    <property type="entry name" value="Sybindin"/>
    <property type="match status" value="1"/>
</dbReference>
<comment type="subcellular location">
    <subcellularLocation>
        <location evidence="6">Endoplasmic reticulum</location>
    </subcellularLocation>
    <subcellularLocation>
        <location evidence="6">Golgi apparatus</location>
        <location evidence="6">cis-Golgi network</location>
    </subcellularLocation>
</comment>
<dbReference type="OrthoDB" id="3364529at2759"/>
<dbReference type="GO" id="GO:0005783">
    <property type="term" value="C:endoplasmic reticulum"/>
    <property type="evidence" value="ECO:0007669"/>
    <property type="project" value="UniProtKB-SubCell"/>
</dbReference>
<sequence>MTIHSLYIYDRHCICVYYQDWHRTRRPKPAVEGGILPAVSQAVSPSTHANGNSSVYSGYGSPRNTLSSSSGVVVAVNEMHGAQAPSTPLLQSPPSPMTAPTTSTGLAFDEEAKLVYGVILSLRNMVKKLSGRDEQFVNYRTSAYKLHVYETVSGYKFVMLSDPGAESMRFILRQIYVGPFLEYVVRNPLVQMDSREHGIDNEYFRASIDRLVRGLSVFP</sequence>
<dbReference type="GO" id="GO:0030008">
    <property type="term" value="C:TRAPP complex"/>
    <property type="evidence" value="ECO:0007669"/>
    <property type="project" value="UniProtKB-UniRule"/>
</dbReference>
<comment type="caution">
    <text evidence="7">The sequence shown here is derived from an EMBL/GenBank/DDBJ whole genome shotgun (WGS) entry which is preliminary data.</text>
</comment>
<dbReference type="Gene3D" id="3.30.450.70">
    <property type="match status" value="1"/>
</dbReference>
<keyword evidence="2 6" id="KW-0256">Endoplasmic reticulum</keyword>
<keyword evidence="1 6" id="KW-0813">Transport</keyword>
<dbReference type="InterPro" id="IPR011012">
    <property type="entry name" value="Longin-like_dom_sf"/>
</dbReference>
<dbReference type="AlphaFoldDB" id="A0A8H7DM27"/>
<gene>
    <name evidence="7" type="ORF">MSAN_00034700</name>
</gene>
<evidence type="ECO:0000256" key="6">
    <source>
        <dbReference type="RuleBase" id="RU366065"/>
    </source>
</evidence>
<proteinExistence type="inferred from homology"/>
<accession>A0A8H7DM27</accession>
<name>A0A8H7DM27_9AGAR</name>
<evidence type="ECO:0000256" key="3">
    <source>
        <dbReference type="ARBA" id="ARBA00022892"/>
    </source>
</evidence>
<evidence type="ECO:0000256" key="1">
    <source>
        <dbReference type="ARBA" id="ARBA00022448"/>
    </source>
</evidence>
<evidence type="ECO:0000256" key="2">
    <source>
        <dbReference type="ARBA" id="ARBA00022824"/>
    </source>
</evidence>
<organism evidence="7 8">
    <name type="scientific">Mycena sanguinolenta</name>
    <dbReference type="NCBI Taxonomy" id="230812"/>
    <lineage>
        <taxon>Eukaryota</taxon>
        <taxon>Fungi</taxon>
        <taxon>Dikarya</taxon>
        <taxon>Basidiomycota</taxon>
        <taxon>Agaricomycotina</taxon>
        <taxon>Agaricomycetes</taxon>
        <taxon>Agaricomycetidae</taxon>
        <taxon>Agaricales</taxon>
        <taxon>Marasmiineae</taxon>
        <taxon>Mycenaceae</taxon>
        <taxon>Mycena</taxon>
    </lineage>
</organism>
<dbReference type="EMBL" id="JACAZH010000001">
    <property type="protein sequence ID" value="KAF7376196.1"/>
    <property type="molecule type" value="Genomic_DNA"/>
</dbReference>
<protein>
    <recommendedName>
        <fullName evidence="6">Trafficking protein particle complex subunit</fullName>
    </recommendedName>
</protein>
<dbReference type="GO" id="GO:0006888">
    <property type="term" value="P:endoplasmic reticulum to Golgi vesicle-mediated transport"/>
    <property type="evidence" value="ECO:0007669"/>
    <property type="project" value="UniProtKB-UniRule"/>
</dbReference>
<dbReference type="PANTHER" id="PTHR23249">
    <property type="entry name" value="TRAFFICKING PROTEIN PARTICLE COMPLEX SUBUNIT"/>
    <property type="match status" value="1"/>
</dbReference>
<keyword evidence="3 6" id="KW-0931">ER-Golgi transport</keyword>
<dbReference type="GO" id="GO:0005794">
    <property type="term" value="C:Golgi apparatus"/>
    <property type="evidence" value="ECO:0007669"/>
    <property type="project" value="UniProtKB-SubCell"/>
</dbReference>
<dbReference type="Pfam" id="PF04099">
    <property type="entry name" value="Sybindin"/>
    <property type="match status" value="1"/>
</dbReference>
<dbReference type="SUPFAM" id="SSF64356">
    <property type="entry name" value="SNARE-like"/>
    <property type="match status" value="1"/>
</dbReference>
<evidence type="ECO:0000313" key="7">
    <source>
        <dbReference type="EMBL" id="KAF7376196.1"/>
    </source>
</evidence>
<dbReference type="PANTHER" id="PTHR23249:SF16">
    <property type="entry name" value="TRAFFICKING PROTEIN PARTICLE COMPLEX SUBUNIT 1"/>
    <property type="match status" value="1"/>
</dbReference>
<keyword evidence="4 6" id="KW-0333">Golgi apparatus</keyword>
<comment type="subunit">
    <text evidence="6">Part of the multisubunit transport protein particle (TRAPP) complex.</text>
</comment>
<dbReference type="Proteomes" id="UP000623467">
    <property type="component" value="Unassembled WGS sequence"/>
</dbReference>
<keyword evidence="8" id="KW-1185">Reference proteome</keyword>
<evidence type="ECO:0000313" key="8">
    <source>
        <dbReference type="Proteomes" id="UP000623467"/>
    </source>
</evidence>
<reference evidence="7" key="1">
    <citation type="submission" date="2020-05" db="EMBL/GenBank/DDBJ databases">
        <title>Mycena genomes resolve the evolution of fungal bioluminescence.</title>
        <authorList>
            <person name="Tsai I.J."/>
        </authorList>
    </citation>
    <scope>NUCLEOTIDE SEQUENCE</scope>
    <source>
        <strain evidence="7">160909Yilan</strain>
    </source>
</reference>
<dbReference type="InterPro" id="IPR007233">
    <property type="entry name" value="TRAPPC"/>
</dbReference>